<proteinExistence type="inferred from homology"/>
<evidence type="ECO:0000256" key="1">
    <source>
        <dbReference type="ARBA" id="ARBA00007362"/>
    </source>
</evidence>
<keyword evidence="6" id="KW-1185">Reference proteome</keyword>
<feature type="compositionally biased region" description="Basic and acidic residues" evidence="2">
    <location>
        <begin position="307"/>
        <end position="318"/>
    </location>
</feature>
<feature type="transmembrane region" description="Helical" evidence="3">
    <location>
        <begin position="42"/>
        <end position="62"/>
    </location>
</feature>
<evidence type="ECO:0000256" key="2">
    <source>
        <dbReference type="SAM" id="MobiDB-lite"/>
    </source>
</evidence>
<feature type="transmembrane region" description="Helical" evidence="3">
    <location>
        <begin position="147"/>
        <end position="167"/>
    </location>
</feature>
<dbReference type="EMBL" id="BAABAT010000021">
    <property type="protein sequence ID" value="GAA4255551.1"/>
    <property type="molecule type" value="Genomic_DNA"/>
</dbReference>
<reference evidence="6" key="1">
    <citation type="journal article" date="2019" name="Int. J. Syst. Evol. Microbiol.">
        <title>The Global Catalogue of Microorganisms (GCM) 10K type strain sequencing project: providing services to taxonomists for standard genome sequencing and annotation.</title>
        <authorList>
            <consortium name="The Broad Institute Genomics Platform"/>
            <consortium name="The Broad Institute Genome Sequencing Center for Infectious Disease"/>
            <person name="Wu L."/>
            <person name="Ma J."/>
        </authorList>
    </citation>
    <scope>NUCLEOTIDE SEQUENCE [LARGE SCALE GENOMIC DNA]</scope>
    <source>
        <strain evidence="6">JCM 17441</strain>
    </source>
</reference>
<keyword evidence="3" id="KW-1133">Transmembrane helix</keyword>
<gene>
    <name evidence="5" type="ORF">GCM10022255_064850</name>
</gene>
<feature type="transmembrane region" description="Helical" evidence="3">
    <location>
        <begin position="179"/>
        <end position="201"/>
    </location>
</feature>
<feature type="transmembrane region" description="Helical" evidence="3">
    <location>
        <begin position="74"/>
        <end position="94"/>
    </location>
</feature>
<feature type="transmembrane region" description="Helical" evidence="3">
    <location>
        <begin position="207"/>
        <end position="228"/>
    </location>
</feature>
<keyword evidence="3" id="KW-0812">Transmembrane</keyword>
<sequence length="318" mass="32251">MVWTRLLGRMATNRAGAAMAVGSILCVQFGLAASVPLFDDLGPAGVAALRLGWGGLILLVLIRPRPAQFTRRALLACVGLGVATAGLTSLFMAAVSRLPMGTATALEFLGPLGVAVVRGRRTAKAWPIVAAAGVVLLTEPWRQGVDVVGVGYALGAGACWAAYILLTQFVGDEVSGLRGLAVSMPVAGVVAAVIAGPGVFADLDWRLALAGLGLAVLVPVIPFSLELLALRRLTAGAFGVLMSLEPAAALLIGLLVLRQVPGPAAVAGIALVVAASIGAQRSGARTESDTERGGVDTEGIEPAEGAKAAEERRTVSAQ</sequence>
<feature type="transmembrane region" description="Helical" evidence="3">
    <location>
        <begin position="262"/>
        <end position="279"/>
    </location>
</feature>
<comment type="similarity">
    <text evidence="1">Belongs to the EamA transporter family.</text>
</comment>
<feature type="compositionally biased region" description="Basic and acidic residues" evidence="2">
    <location>
        <begin position="284"/>
        <end position="295"/>
    </location>
</feature>
<feature type="domain" description="EamA" evidence="4">
    <location>
        <begin position="149"/>
        <end position="277"/>
    </location>
</feature>
<evidence type="ECO:0000313" key="6">
    <source>
        <dbReference type="Proteomes" id="UP001500620"/>
    </source>
</evidence>
<dbReference type="SUPFAM" id="SSF103481">
    <property type="entry name" value="Multidrug resistance efflux transporter EmrE"/>
    <property type="match status" value="1"/>
</dbReference>
<organism evidence="5 6">
    <name type="scientific">Dactylosporangium darangshiense</name>
    <dbReference type="NCBI Taxonomy" id="579108"/>
    <lineage>
        <taxon>Bacteria</taxon>
        <taxon>Bacillati</taxon>
        <taxon>Actinomycetota</taxon>
        <taxon>Actinomycetes</taxon>
        <taxon>Micromonosporales</taxon>
        <taxon>Micromonosporaceae</taxon>
        <taxon>Dactylosporangium</taxon>
    </lineage>
</organism>
<protein>
    <submittedName>
        <fullName evidence="5">EamA family transporter</fullName>
    </submittedName>
</protein>
<dbReference type="Pfam" id="PF00892">
    <property type="entry name" value="EamA"/>
    <property type="match status" value="1"/>
</dbReference>
<keyword evidence="3" id="KW-0472">Membrane</keyword>
<dbReference type="Proteomes" id="UP001500620">
    <property type="component" value="Unassembled WGS sequence"/>
</dbReference>
<evidence type="ECO:0000256" key="3">
    <source>
        <dbReference type="SAM" id="Phobius"/>
    </source>
</evidence>
<accession>A0ABP8DHA3</accession>
<comment type="caution">
    <text evidence="5">The sequence shown here is derived from an EMBL/GenBank/DDBJ whole genome shotgun (WGS) entry which is preliminary data.</text>
</comment>
<dbReference type="InterPro" id="IPR037185">
    <property type="entry name" value="EmrE-like"/>
</dbReference>
<dbReference type="InterPro" id="IPR000620">
    <property type="entry name" value="EamA_dom"/>
</dbReference>
<feature type="region of interest" description="Disordered" evidence="2">
    <location>
        <begin position="281"/>
        <end position="318"/>
    </location>
</feature>
<evidence type="ECO:0000259" key="4">
    <source>
        <dbReference type="Pfam" id="PF00892"/>
    </source>
</evidence>
<feature type="transmembrane region" description="Helical" evidence="3">
    <location>
        <begin position="235"/>
        <end position="256"/>
    </location>
</feature>
<evidence type="ECO:0000313" key="5">
    <source>
        <dbReference type="EMBL" id="GAA4255551.1"/>
    </source>
</evidence>
<name>A0ABP8DHA3_9ACTN</name>